<evidence type="ECO:0000313" key="2">
    <source>
        <dbReference type="EMBL" id="RFA16231.1"/>
    </source>
</evidence>
<comment type="caution">
    <text evidence="2">The sequence shown here is derived from an EMBL/GenBank/DDBJ whole genome shotgun (WGS) entry which is preliminary data.</text>
</comment>
<feature type="region of interest" description="Disordered" evidence="1">
    <location>
        <begin position="224"/>
        <end position="245"/>
    </location>
</feature>
<evidence type="ECO:0000313" key="3">
    <source>
        <dbReference type="Proteomes" id="UP000256709"/>
    </source>
</evidence>
<dbReference type="OrthoDB" id="3775353at2"/>
<dbReference type="EMBL" id="NBXA01000003">
    <property type="protein sequence ID" value="RFA16231.1"/>
    <property type="molecule type" value="Genomic_DNA"/>
</dbReference>
<organism evidence="2 3">
    <name type="scientific">Subtercola boreus</name>
    <dbReference type="NCBI Taxonomy" id="120213"/>
    <lineage>
        <taxon>Bacteria</taxon>
        <taxon>Bacillati</taxon>
        <taxon>Actinomycetota</taxon>
        <taxon>Actinomycetes</taxon>
        <taxon>Micrococcales</taxon>
        <taxon>Microbacteriaceae</taxon>
        <taxon>Subtercola</taxon>
    </lineage>
</organism>
<feature type="compositionally biased region" description="Polar residues" evidence="1">
    <location>
        <begin position="233"/>
        <end position="245"/>
    </location>
</feature>
<evidence type="ECO:0000256" key="1">
    <source>
        <dbReference type="SAM" id="MobiDB-lite"/>
    </source>
</evidence>
<reference evidence="2 3" key="1">
    <citation type="submission" date="2017-04" db="EMBL/GenBank/DDBJ databases">
        <title>Comparative genome analysis of Subtercola boreus.</title>
        <authorList>
            <person name="Cho Y.-J."/>
            <person name="Cho A."/>
            <person name="Kim O.-S."/>
            <person name="Lee J.-I."/>
        </authorList>
    </citation>
    <scope>NUCLEOTIDE SEQUENCE [LARGE SCALE GENOMIC DNA]</scope>
    <source>
        <strain evidence="2 3">P27444</strain>
    </source>
</reference>
<dbReference type="AlphaFoldDB" id="A0A3E0W2L3"/>
<gene>
    <name evidence="2" type="ORF">B7R21_02285</name>
</gene>
<protein>
    <recommendedName>
        <fullName evidence="4">ABC transporter ATP-binding protein</fullName>
    </recommendedName>
</protein>
<proteinExistence type="predicted"/>
<evidence type="ECO:0008006" key="4">
    <source>
        <dbReference type="Google" id="ProtNLM"/>
    </source>
</evidence>
<dbReference type="RefSeq" id="WP_116281630.1">
    <property type="nucleotide sequence ID" value="NZ_NBXA01000003.1"/>
</dbReference>
<sequence length="245" mass="25974">MRITLQGVAKGDQGENLPPTSLEYQSGGVTVVAVETAQRPTVLALLASGRMAPDHGTVTIDDADDAPRLRSVTAIVDAPDVSEPVGDLKLKAVVQEELMFAGRPSSRAATAQTLAELDATEFSGWEIQNIPTAVRLRILTELASVRPGVEALVLAAPDRRGSDPFDWWAVAADFALRGFAVLVIASPASADLLSEVAARFETERLAELERRAAAARAEEAARLADLLEPPTPADTTEITEITDPS</sequence>
<name>A0A3E0W2L3_9MICO</name>
<dbReference type="Proteomes" id="UP000256709">
    <property type="component" value="Unassembled WGS sequence"/>
</dbReference>
<accession>A0A3E0W2L3</accession>